<dbReference type="EMBL" id="MTYJ01000029">
    <property type="protein sequence ID" value="OQV20620.1"/>
    <property type="molecule type" value="Genomic_DNA"/>
</dbReference>
<gene>
    <name evidence="2" type="ORF">BV898_05439</name>
</gene>
<keyword evidence="1" id="KW-0472">Membrane</keyword>
<dbReference type="AlphaFoldDB" id="A0A1W0WZH7"/>
<comment type="caution">
    <text evidence="2">The sequence shown here is derived from an EMBL/GenBank/DDBJ whole genome shotgun (WGS) entry which is preliminary data.</text>
</comment>
<feature type="transmembrane region" description="Helical" evidence="1">
    <location>
        <begin position="201"/>
        <end position="223"/>
    </location>
</feature>
<evidence type="ECO:0000313" key="2">
    <source>
        <dbReference type="EMBL" id="OQV20620.1"/>
    </source>
</evidence>
<proteinExistence type="predicted"/>
<sequence length="248" mass="28936">MTKLPNIIINLRCLLLLLVGLVSYNYWLPIHKEATKHLRRLYTNSPVLLTKHRRLARTTLFAVFGLQFIWDVCDWTVFFAKNPNVTLVSTNYGVYGYQPPSPLADLLYTWQWIILHFALHFVPFLLCQQIYMYGILATLLLHKMLRTLTRELQREIDLLDCKTLAERTGIHMERQIHRLGQWEQMLMDANRFAKTIHSGMGWFFFTAHTFDVLTLLIVASWVLRCGIYSGGYGNSNWLVVTILVTFPG</sequence>
<dbReference type="Proteomes" id="UP000192578">
    <property type="component" value="Unassembled WGS sequence"/>
</dbReference>
<organism evidence="2 3">
    <name type="scientific">Hypsibius exemplaris</name>
    <name type="common">Freshwater tardigrade</name>
    <dbReference type="NCBI Taxonomy" id="2072580"/>
    <lineage>
        <taxon>Eukaryota</taxon>
        <taxon>Metazoa</taxon>
        <taxon>Ecdysozoa</taxon>
        <taxon>Tardigrada</taxon>
        <taxon>Eutardigrada</taxon>
        <taxon>Parachela</taxon>
        <taxon>Hypsibioidea</taxon>
        <taxon>Hypsibiidae</taxon>
        <taxon>Hypsibius</taxon>
    </lineage>
</organism>
<keyword evidence="3" id="KW-1185">Reference proteome</keyword>
<protein>
    <submittedName>
        <fullName evidence="2">Uncharacterized protein</fullName>
    </submittedName>
</protein>
<reference evidence="3" key="1">
    <citation type="submission" date="2017-01" db="EMBL/GenBank/DDBJ databases">
        <title>Comparative genomics of anhydrobiosis in the tardigrade Hypsibius dujardini.</title>
        <authorList>
            <person name="Yoshida Y."/>
            <person name="Koutsovoulos G."/>
            <person name="Laetsch D."/>
            <person name="Stevens L."/>
            <person name="Kumar S."/>
            <person name="Horikawa D."/>
            <person name="Ishino K."/>
            <person name="Komine S."/>
            <person name="Tomita M."/>
            <person name="Blaxter M."/>
            <person name="Arakawa K."/>
        </authorList>
    </citation>
    <scope>NUCLEOTIDE SEQUENCE [LARGE SCALE GENOMIC DNA]</scope>
    <source>
        <strain evidence="3">Z151</strain>
    </source>
</reference>
<feature type="transmembrane region" description="Helical" evidence="1">
    <location>
        <begin position="113"/>
        <end position="141"/>
    </location>
</feature>
<evidence type="ECO:0000256" key="1">
    <source>
        <dbReference type="SAM" id="Phobius"/>
    </source>
</evidence>
<keyword evidence="1" id="KW-1133">Transmembrane helix</keyword>
<name>A0A1W0WZH7_HYPEX</name>
<feature type="transmembrane region" description="Helical" evidence="1">
    <location>
        <begin position="6"/>
        <end position="27"/>
    </location>
</feature>
<evidence type="ECO:0000313" key="3">
    <source>
        <dbReference type="Proteomes" id="UP000192578"/>
    </source>
</evidence>
<keyword evidence="1" id="KW-0812">Transmembrane</keyword>
<accession>A0A1W0WZH7</accession>